<comment type="caution">
    <text evidence="9">The sequence shown here is derived from an EMBL/GenBank/DDBJ whole genome shotgun (WGS) entry which is preliminary data.</text>
</comment>
<dbReference type="Pfam" id="PF01926">
    <property type="entry name" value="MMR_HSR1"/>
    <property type="match status" value="1"/>
</dbReference>
<reference evidence="9 10" key="1">
    <citation type="journal article" date="2023" name="Sci. Data">
        <title>Genome assembly of the Korean intertidal mud-creeper Batillaria attramentaria.</title>
        <authorList>
            <person name="Patra A.K."/>
            <person name="Ho P.T."/>
            <person name="Jun S."/>
            <person name="Lee S.J."/>
            <person name="Kim Y."/>
            <person name="Won Y.J."/>
        </authorList>
    </citation>
    <scope>NUCLEOTIDE SEQUENCE [LARGE SCALE GENOMIC DNA]</scope>
    <source>
        <strain evidence="9">Wonlab-2016</strain>
    </source>
</reference>
<dbReference type="GO" id="GO:0005525">
    <property type="term" value="F:GTP binding"/>
    <property type="evidence" value="ECO:0007669"/>
    <property type="project" value="UniProtKB-KW"/>
</dbReference>
<evidence type="ECO:0000256" key="3">
    <source>
        <dbReference type="ARBA" id="ARBA00022741"/>
    </source>
</evidence>
<feature type="domain" description="CP-type G" evidence="8">
    <location>
        <begin position="163"/>
        <end position="441"/>
    </location>
</feature>
<sequence length="662" mass="74391">MGRRKTQAASMGKTIIKDRFRGKRDRGQAGSYLHTSDLNDGYDWGRLNLQSVTEQSNLEEFLMTAELANTEFVAEKLNIQIVSPQQPAGLLSNDELQEVKAAQEKHRELLRIPRRPPWDENTTPEELDRAEKESFVAWLRQLSRLKEMKHVELTPYEVNLEFWRQLWRVIEMSDVVVQIVDARNPLLFWCPDVDKYVKEVDPSKVTAILINKADYLTQNQRKAWASYFSEKGVQVVFFSALEETQKLEESKRQQKLSQSLSDAGGAEGGADTKDAIEEKMDADVARTMEKTTDTISAGMEGLESKAVPEDSEGDFCVDGEMADTHDRKVSGEVSDLRHAESADDNADEQKPENVPGGDCPLRTTQELLELFRSMAKTQHKPGVTTIGMVGYPNVGKSSTINAILKTKKVPVSATPGRTKTYQTAYVEKDLMLCDCPGLVFPSFVTTKADQVVNGILSIDQLRDHISPRIPRDVLESTYGINLPLKAEWEDPNRPPSAWELLNTYGYMRGYMTQNGNPDCPRTARYILKDYVNGKLLFCIPPPGIDAAAFQLPPYTERVIPSKKKMSDQPQSSAKSAASRLDKEFFAKMTMRGHTQGPRKVSNYARSEGLRQIASADQGEGQASGSSTPCGSQQSLAGKPWKRHNNRNKKEKLRRVYADHDKY</sequence>
<dbReference type="GO" id="GO:0005737">
    <property type="term" value="C:cytoplasm"/>
    <property type="evidence" value="ECO:0007669"/>
    <property type="project" value="UniProtKB-SubCell"/>
</dbReference>
<dbReference type="AlphaFoldDB" id="A0ABD0K2T1"/>
<feature type="compositionally biased region" description="Basic and acidic residues" evidence="7">
    <location>
        <begin position="653"/>
        <end position="662"/>
    </location>
</feature>
<comment type="subcellular location">
    <subcellularLocation>
        <location evidence="1">Cytoplasm</location>
    </subcellularLocation>
</comment>
<dbReference type="CDD" id="cd01857">
    <property type="entry name" value="HSR1_MMR1"/>
    <property type="match status" value="1"/>
</dbReference>
<evidence type="ECO:0000256" key="6">
    <source>
        <dbReference type="ARBA" id="ARBA00040145"/>
    </source>
</evidence>
<dbReference type="SUPFAM" id="SSF52540">
    <property type="entry name" value="P-loop containing nucleoside triphosphate hydrolases"/>
    <property type="match status" value="1"/>
</dbReference>
<dbReference type="PANTHER" id="PTHR45709:SF2">
    <property type="entry name" value="LARGE SUBUNIT GTPASE 1 HOMOLOG"/>
    <property type="match status" value="1"/>
</dbReference>
<feature type="compositionally biased region" description="Basic and acidic residues" evidence="7">
    <location>
        <begin position="326"/>
        <end position="351"/>
    </location>
</feature>
<feature type="compositionally biased region" description="Polar residues" evidence="7">
    <location>
        <begin position="620"/>
        <end position="635"/>
    </location>
</feature>
<evidence type="ECO:0000313" key="10">
    <source>
        <dbReference type="Proteomes" id="UP001519460"/>
    </source>
</evidence>
<organism evidence="9 10">
    <name type="scientific">Batillaria attramentaria</name>
    <dbReference type="NCBI Taxonomy" id="370345"/>
    <lineage>
        <taxon>Eukaryota</taxon>
        <taxon>Metazoa</taxon>
        <taxon>Spiralia</taxon>
        <taxon>Lophotrochozoa</taxon>
        <taxon>Mollusca</taxon>
        <taxon>Gastropoda</taxon>
        <taxon>Caenogastropoda</taxon>
        <taxon>Sorbeoconcha</taxon>
        <taxon>Cerithioidea</taxon>
        <taxon>Batillariidae</taxon>
        <taxon>Batillaria</taxon>
    </lineage>
</organism>
<keyword evidence="5" id="KW-0342">GTP-binding</keyword>
<feature type="region of interest" description="Disordered" evidence="7">
    <location>
        <begin position="609"/>
        <end position="662"/>
    </location>
</feature>
<evidence type="ECO:0000259" key="8">
    <source>
        <dbReference type="PROSITE" id="PS51721"/>
    </source>
</evidence>
<evidence type="ECO:0000313" key="9">
    <source>
        <dbReference type="EMBL" id="KAK7481407.1"/>
    </source>
</evidence>
<proteinExistence type="predicted"/>
<feature type="region of interest" description="Disordered" evidence="7">
    <location>
        <begin position="249"/>
        <end position="275"/>
    </location>
</feature>
<gene>
    <name evidence="9" type="ORF">BaRGS_00027363</name>
</gene>
<keyword evidence="3" id="KW-0547">Nucleotide-binding</keyword>
<evidence type="ECO:0000256" key="1">
    <source>
        <dbReference type="ARBA" id="ARBA00004496"/>
    </source>
</evidence>
<name>A0ABD0K2T1_9CAEN</name>
<accession>A0ABD0K2T1</accession>
<keyword evidence="4" id="KW-0378">Hydrolase</keyword>
<evidence type="ECO:0000256" key="2">
    <source>
        <dbReference type="ARBA" id="ARBA00022490"/>
    </source>
</evidence>
<dbReference type="EMBL" id="JACVVK020000263">
    <property type="protein sequence ID" value="KAK7481407.1"/>
    <property type="molecule type" value="Genomic_DNA"/>
</dbReference>
<dbReference type="PANTHER" id="PTHR45709">
    <property type="entry name" value="LARGE SUBUNIT GTPASE 1 HOMOLOG-RELATED"/>
    <property type="match status" value="1"/>
</dbReference>
<dbReference type="Gene3D" id="3.40.50.300">
    <property type="entry name" value="P-loop containing nucleotide triphosphate hydrolases"/>
    <property type="match status" value="2"/>
</dbReference>
<dbReference type="Proteomes" id="UP001519460">
    <property type="component" value="Unassembled WGS sequence"/>
</dbReference>
<keyword evidence="2" id="KW-0963">Cytoplasm</keyword>
<evidence type="ECO:0000256" key="7">
    <source>
        <dbReference type="SAM" id="MobiDB-lite"/>
    </source>
</evidence>
<keyword evidence="10" id="KW-1185">Reference proteome</keyword>
<protein>
    <recommendedName>
        <fullName evidence="6">Large subunit GTPase 1 homolog</fullName>
    </recommendedName>
</protein>
<dbReference type="PROSITE" id="PS51721">
    <property type="entry name" value="G_CP"/>
    <property type="match status" value="1"/>
</dbReference>
<dbReference type="InterPro" id="IPR027417">
    <property type="entry name" value="P-loop_NTPase"/>
</dbReference>
<dbReference type="InterPro" id="IPR006073">
    <property type="entry name" value="GTP-bd"/>
</dbReference>
<dbReference type="GO" id="GO:0016787">
    <property type="term" value="F:hydrolase activity"/>
    <property type="evidence" value="ECO:0007669"/>
    <property type="project" value="UniProtKB-KW"/>
</dbReference>
<feature type="compositionally biased region" description="Basic residues" evidence="7">
    <location>
        <begin position="639"/>
        <end position="652"/>
    </location>
</feature>
<dbReference type="InterPro" id="IPR043358">
    <property type="entry name" value="GNL1-like"/>
</dbReference>
<dbReference type="InterPro" id="IPR030378">
    <property type="entry name" value="G_CP_dom"/>
</dbReference>
<evidence type="ECO:0000256" key="4">
    <source>
        <dbReference type="ARBA" id="ARBA00022801"/>
    </source>
</evidence>
<feature type="region of interest" description="Disordered" evidence="7">
    <location>
        <begin position="326"/>
        <end position="360"/>
    </location>
</feature>
<evidence type="ECO:0000256" key="5">
    <source>
        <dbReference type="ARBA" id="ARBA00023134"/>
    </source>
</evidence>